<dbReference type="GO" id="GO:0015031">
    <property type="term" value="P:protein transport"/>
    <property type="evidence" value="ECO:0007669"/>
    <property type="project" value="UniProtKB-KW"/>
</dbReference>
<evidence type="ECO:0000256" key="1">
    <source>
        <dbReference type="ARBA" id="ARBA00010578"/>
    </source>
</evidence>
<comment type="subunit">
    <text evidence="4">Component of the exocyst complex.</text>
</comment>
<proteinExistence type="inferred from homology"/>
<evidence type="ECO:0000256" key="2">
    <source>
        <dbReference type="ARBA" id="ARBA00022448"/>
    </source>
</evidence>
<gene>
    <name evidence="7" type="ORF">LTR62_003334</name>
</gene>
<dbReference type="GO" id="GO:0006893">
    <property type="term" value="P:Golgi to plasma membrane transport"/>
    <property type="evidence" value="ECO:0007669"/>
    <property type="project" value="UniProtKB-UniRule"/>
</dbReference>
<dbReference type="PANTHER" id="PTHR13043:SF1">
    <property type="entry name" value="EXOCYST COMPLEX COMPONENT 2"/>
    <property type="match status" value="1"/>
</dbReference>
<dbReference type="Pfam" id="PF15469">
    <property type="entry name" value="Sec5"/>
    <property type="match status" value="1"/>
</dbReference>
<dbReference type="AlphaFoldDB" id="A0AAN7TLG1"/>
<feature type="domain" description="Exocyst complex component EXOC2/Sec5 N-terminal" evidence="6">
    <location>
        <begin position="86"/>
        <end position="1043"/>
    </location>
</feature>
<dbReference type="EMBL" id="JAVRRL010000022">
    <property type="protein sequence ID" value="KAK5113707.1"/>
    <property type="molecule type" value="Genomic_DNA"/>
</dbReference>
<dbReference type="GO" id="GO:0000145">
    <property type="term" value="C:exocyst"/>
    <property type="evidence" value="ECO:0007669"/>
    <property type="project" value="UniProtKB-UniRule"/>
</dbReference>
<sequence length="1075" mass="117393">MSINADTESRLLNRYKLTTLFPDTWPHNDHGSDDSEEEEHEQVNVGGPVQQAGVPGSKFRNINRHASLRSTGSIGPDSIVQKDEADPLGMAPSVVTELRKRGVPVEEDLKLRNRFMLSSTSFSPALFLSQVHQEASTEDLLRGLDYLSRSIEQKSASLKVLVESNFEKFVKAKSTIDNVYTEMRIQGGGEAEQQPPSSPPTPNLNSTGRRGGHARLSSRSQTHFRNSSAPFSPKLGSEVPMTPTKKNALTREAEYGVLGIKAPLQEVVIKAEEVWGPAIGGREKEETLKGVLNALEQYGETFKLGSVCNEAIKKNEYDSVITCWKKANRGAEQARSVADLAQRTGVPIGERDAQQILIQAKAYHDVSMQVESFKQDMWRRLKSSHGKRPASVPEEADKEVHLELIGVLLQLGVDENPIWEWLNSRSLYLKDRIARSFERARIEIEILRRGLAAAYNTLDHKESARYLRFAGSTSGSPLAVKDLPGEMDTPVILAFWEKVLLSFRTLLDPRAGVLAEILEFWETTQNFIDGRAQNAFSGAVVDAGTEHLELEPDDVANLRASALALVEQLREAIMAFFTDAPVDDLSELYSPIPPTPITPDSAGGKGLGLGGVRRAFTFDASAVPPPSPARGEQWEKFAFWAPGANSLSGAHYLGRVLVLVGVAAAGLAGLNVVRQAHAGEGLKLLVGAVRERCIQALCASLIVDADRTKYLELWQRSSERKDLTTMPEAFRSFEERVLAGFQKIAYITEASGTRGSQEVIVPPPAKLVQAVRGVFVTSLYKMLSGMVKNAEEDRADTNGIESDADGVTVPFDGGVGAEGKGRLDSGKKSLRILMTLSNLSHLRMEVIPHLISAFETSFTVTLTEEGKQMRDALVQIEARLFKHYVQPTEDLISILIHDGIHKTSWAPVAGQRPSNAKQYIYSLLLHLVLLHTEITTTAPTLLGQILSHCLEHASEIFLSTFRDAYGFYSLPMLMQATLDVEFLAQTLNQFTTEKAGALQSQLYVVLDERTDDGCRAQLQGELGGMRVVLKGLREGTKGGFGCFKKERRGRDGGGGGGRAASGSLGGSGGSAGTQG</sequence>
<feature type="region of interest" description="Disordered" evidence="5">
    <location>
        <begin position="1042"/>
        <end position="1075"/>
    </location>
</feature>
<comment type="caution">
    <text evidence="7">The sequence shown here is derived from an EMBL/GenBank/DDBJ whole genome shotgun (WGS) entry which is preliminary data.</text>
</comment>
<accession>A0AAN7TLG1</accession>
<reference evidence="7" key="1">
    <citation type="submission" date="2023-08" db="EMBL/GenBank/DDBJ databases">
        <title>Black Yeasts Isolated from many extreme environments.</title>
        <authorList>
            <person name="Coleine C."/>
            <person name="Stajich J.E."/>
            <person name="Selbmann L."/>
        </authorList>
    </citation>
    <scope>NUCLEOTIDE SEQUENCE</scope>
    <source>
        <strain evidence="7">CCFEE 5401</strain>
    </source>
</reference>
<dbReference type="Proteomes" id="UP001310890">
    <property type="component" value="Unassembled WGS sequence"/>
</dbReference>
<evidence type="ECO:0000256" key="4">
    <source>
        <dbReference type="RuleBase" id="RU365069"/>
    </source>
</evidence>
<keyword evidence="4" id="KW-0653">Protein transport</keyword>
<evidence type="ECO:0000256" key="3">
    <source>
        <dbReference type="ARBA" id="ARBA00022483"/>
    </source>
</evidence>
<evidence type="ECO:0000313" key="8">
    <source>
        <dbReference type="Proteomes" id="UP001310890"/>
    </source>
</evidence>
<evidence type="ECO:0000256" key="5">
    <source>
        <dbReference type="SAM" id="MobiDB-lite"/>
    </source>
</evidence>
<evidence type="ECO:0000259" key="6">
    <source>
        <dbReference type="Pfam" id="PF15469"/>
    </source>
</evidence>
<feature type="compositionally biased region" description="Gly residues" evidence="5">
    <location>
        <begin position="1052"/>
        <end position="1075"/>
    </location>
</feature>
<dbReference type="GO" id="GO:0006887">
    <property type="term" value="P:exocytosis"/>
    <property type="evidence" value="ECO:0007669"/>
    <property type="project" value="UniProtKB-KW"/>
</dbReference>
<protein>
    <recommendedName>
        <fullName evidence="4">Exocyst complex component SEC5</fullName>
    </recommendedName>
</protein>
<evidence type="ECO:0000313" key="7">
    <source>
        <dbReference type="EMBL" id="KAK5113707.1"/>
    </source>
</evidence>
<keyword evidence="2 4" id="KW-0813">Transport</keyword>
<feature type="region of interest" description="Disordered" evidence="5">
    <location>
        <begin position="187"/>
        <end position="242"/>
    </location>
</feature>
<feature type="region of interest" description="Disordered" evidence="5">
    <location>
        <begin position="22"/>
        <end position="42"/>
    </location>
</feature>
<dbReference type="InterPro" id="IPR039481">
    <property type="entry name" value="EXOC2/Sec5_N_dom"/>
</dbReference>
<comment type="similarity">
    <text evidence="1 4">Belongs to the SEC5 family.</text>
</comment>
<feature type="compositionally biased region" description="Polar residues" evidence="5">
    <location>
        <begin position="217"/>
        <end position="230"/>
    </location>
</feature>
<comment type="function">
    <text evidence="4">Component of the exocyst complex involved in the docking of exocytic vesicles with fusion sites on the plasma membrane.</text>
</comment>
<name>A0AAN7TLG1_9PEZI</name>
<dbReference type="PANTHER" id="PTHR13043">
    <property type="entry name" value="EXOCYST COMPLEX COMPONENT SEC5"/>
    <property type="match status" value="1"/>
</dbReference>
<organism evidence="7 8">
    <name type="scientific">Meristemomyces frigidus</name>
    <dbReference type="NCBI Taxonomy" id="1508187"/>
    <lineage>
        <taxon>Eukaryota</taxon>
        <taxon>Fungi</taxon>
        <taxon>Dikarya</taxon>
        <taxon>Ascomycota</taxon>
        <taxon>Pezizomycotina</taxon>
        <taxon>Dothideomycetes</taxon>
        <taxon>Dothideomycetidae</taxon>
        <taxon>Mycosphaerellales</taxon>
        <taxon>Teratosphaeriaceae</taxon>
        <taxon>Meristemomyces</taxon>
    </lineage>
</organism>
<dbReference type="InterPro" id="IPR029175">
    <property type="entry name" value="EXOC2/Sec5"/>
</dbReference>
<keyword evidence="3 4" id="KW-0268">Exocytosis</keyword>